<keyword evidence="4" id="KW-1185">Reference proteome</keyword>
<evidence type="ECO:0000313" key="3">
    <source>
        <dbReference type="EMBL" id="CAL4908539.1"/>
    </source>
</evidence>
<accession>A0ABC8WEC4</accession>
<evidence type="ECO:0000256" key="1">
    <source>
        <dbReference type="SAM" id="MobiDB-lite"/>
    </source>
</evidence>
<dbReference type="Pfam" id="PF10536">
    <property type="entry name" value="PMD"/>
    <property type="match status" value="1"/>
</dbReference>
<dbReference type="PANTHER" id="PTHR46033">
    <property type="entry name" value="PROTEIN MAIN-LIKE 2"/>
    <property type="match status" value="1"/>
</dbReference>
<feature type="region of interest" description="Disordered" evidence="1">
    <location>
        <begin position="461"/>
        <end position="504"/>
    </location>
</feature>
<evidence type="ECO:0000313" key="4">
    <source>
        <dbReference type="Proteomes" id="UP001497457"/>
    </source>
</evidence>
<gene>
    <name evidence="3" type="ORF">URODEC1_LOCUS13153</name>
</gene>
<dbReference type="Proteomes" id="UP001497457">
    <property type="component" value="Chromosome 12b"/>
</dbReference>
<sequence>MSDSDDDDSDVIVLIHQLPVDMDGPDEGRLAHLLPPLHRAPPPPPPPPFRPPPSPQAVSSAEHRLSFRGWFGAPRHWELWVAKLRPLHAPLWRRLGIHDAVLSSTYRIKPDASTVLHLASFWSPATSSFAFPWGEATLSLHDVAHIAGLPATGSPVPAPLRPEWRPDEAGLNGVRLGFNRSACKKAHLSAWIKHFLTDQNDVVLEHAAFLALWLTRFVLPGHPDSTMRQSVFPIAVRLARGERVALAPAVLASLYRDLRDIKAFLVAAGAAATTGNVDMLAALSLYSPIYILHIWIWERFPALRPGKENLLGDGEPMAARWHDLSRKVKPALIREVLSSRDNFLSQVPYAASLKKYSGWVCSSDLAGNDELRLLAYCLRPCELVGMDCIEQYLPHRVARQFGLDQDVPMDVRRANQDWVVAWQTYELEGKNVSLFIPHSEPGITARYAQWWRVQLPPPDLHTSSIPVESKTSRRKVKKTPAAMEADAEKERRMKKPRVSPTDKKRKLEELYDPKFSGWLAAGRSGISDAAGSSCKKGSFPKYDIGSDEALLPNVGATNDDVVLLLPRMQTARPAVLVPKKDDIMNQAIGDIGKSIVVMPPEISNNELKGGAAITLEEEKLHNPVDRSPDTDKPEGVTVVTKSKKEAMEISVARSPDIIDRPEEGATVVMELEKEAMETHNIPEDDNTNVPRLGYENFRAAALGEEDTKEKPCSDVKDVAEKDVDESTGVYEVKQTEGEGSNLLMEKDGDNTTDALGEGRDLLMEKNSDNITDALGEGCDLLMEKDGDNITDALGQGCDLLMEKDGYNVTDALGVELAAEGQGTSLTQKGMHDGVEEITLVEQADEESERATRIGAEDIPKEITQAHEMESDNDMTKDSKNSTNGETSCSSATVLLEGGMMEKQCIQNVELNVQRELSSDAAAIEGEGVYDHKTMDKEVALTQKHDHKIIGENRETTILKGSHMLDSGVKSDLITLQVDEIHTAGGMQNQEISDLDKEMAPKQKQDHLIIWEHKEATVSEGSHMPDSRVNSDLVTLETDETHAGGGIQNLESLALDKEMALKQKHNHIMACENKETTEPRGIRMLDGRMKSDLVTLEVDGIPAAEGNENQDIEVDGTPAAEGNENQDILDFNKQQGMHGTRDLGTTIENNKMNMSEDEDIPVCSAYQIGPAIENNKMNMSEDAVIPDCGEYQIDPTDLEVSEVEFTRSLQNKELFDNKEQLAMEERQNLGIIIENNKMNLPNEVDILVCVEHQIDSTGTEVIGVKSTNGIQNQELLDNKEDQVTEKKMECEIAYESGIPSEEVYELGDRMDTPAGAVNVSDSGQNKETCTTEEAMEDKQYQEVEHVNEERILEDTIVIDSCELKSDATDLVVDMAGSKEGTLNQYALSVETEAAMQEKQGQEMAGEDTNRDVEVDMVGSNEGTLNQYALSVETEAAMQEKQVQEMASEDTNRDVEVDMAGSKEGTLNQYALSVETEAAMQEKQDQEMASEDTNRDVEVDMAGSKEGTLNQYALSVETEAAMQEKQAQEMTGEDTNRDVADMNALEFRVEPDGAVKMSHETLLTEQSVDMGGSKLSSEDKEKAVSFEEHNATEVAGIESNQTAGMKPEGALPPEPENLVEVEQENLENETKRSTENDEASCKDQTSACVVISPSNVDDQCADDNGWAEESTKSYDKLASDPINTACHHPVKFGKSINEEIKRSQHIRSMYLKDIKESLGRIRAEPSNRVQATNLGYPSRHAVQESHSACKEIKVPLRDSGRDFGRDRALELVVTSPAEETSRWRQEQYALQILEDVQNARSAEKTRMEMEIRILKAQIASMERQVMNLDHFSEVGGGGGICLVHFE</sequence>
<evidence type="ECO:0000259" key="2">
    <source>
        <dbReference type="Pfam" id="PF10536"/>
    </source>
</evidence>
<proteinExistence type="predicted"/>
<feature type="compositionally biased region" description="Pro residues" evidence="1">
    <location>
        <begin position="38"/>
        <end position="55"/>
    </location>
</feature>
<feature type="domain" description="Aminotransferase-like plant mobile" evidence="2">
    <location>
        <begin position="96"/>
        <end position="452"/>
    </location>
</feature>
<protein>
    <recommendedName>
        <fullName evidence="2">Aminotransferase-like plant mobile domain-containing protein</fullName>
    </recommendedName>
</protein>
<feature type="region of interest" description="Disordered" evidence="1">
    <location>
        <begin position="1621"/>
        <end position="1640"/>
    </location>
</feature>
<organism evidence="3 4">
    <name type="scientific">Urochloa decumbens</name>
    <dbReference type="NCBI Taxonomy" id="240449"/>
    <lineage>
        <taxon>Eukaryota</taxon>
        <taxon>Viridiplantae</taxon>
        <taxon>Streptophyta</taxon>
        <taxon>Embryophyta</taxon>
        <taxon>Tracheophyta</taxon>
        <taxon>Spermatophyta</taxon>
        <taxon>Magnoliopsida</taxon>
        <taxon>Liliopsida</taxon>
        <taxon>Poales</taxon>
        <taxon>Poaceae</taxon>
        <taxon>PACMAD clade</taxon>
        <taxon>Panicoideae</taxon>
        <taxon>Panicodae</taxon>
        <taxon>Paniceae</taxon>
        <taxon>Melinidinae</taxon>
        <taxon>Urochloa</taxon>
    </lineage>
</organism>
<feature type="compositionally biased region" description="Basic and acidic residues" evidence="1">
    <location>
        <begin position="864"/>
        <end position="879"/>
    </location>
</feature>
<feature type="region of interest" description="Disordered" evidence="1">
    <location>
        <begin position="18"/>
        <end position="58"/>
    </location>
</feature>
<dbReference type="InterPro" id="IPR044824">
    <property type="entry name" value="MAIN-like"/>
</dbReference>
<feature type="compositionally biased region" description="Basic and acidic residues" evidence="1">
    <location>
        <begin position="1574"/>
        <end position="1589"/>
    </location>
</feature>
<feature type="region of interest" description="Disordered" evidence="1">
    <location>
        <begin position="1565"/>
        <end position="1612"/>
    </location>
</feature>
<feature type="region of interest" description="Disordered" evidence="1">
    <location>
        <begin position="864"/>
        <end position="887"/>
    </location>
</feature>
<dbReference type="EMBL" id="OZ075122">
    <property type="protein sequence ID" value="CAL4908539.1"/>
    <property type="molecule type" value="Genomic_DNA"/>
</dbReference>
<dbReference type="InterPro" id="IPR019557">
    <property type="entry name" value="AminoTfrase-like_pln_mobile"/>
</dbReference>
<reference evidence="3" key="1">
    <citation type="submission" date="2024-10" db="EMBL/GenBank/DDBJ databases">
        <authorList>
            <person name="Ryan C."/>
        </authorList>
    </citation>
    <scope>NUCLEOTIDE SEQUENCE [LARGE SCALE GENOMIC DNA]</scope>
</reference>
<name>A0ABC8WEC4_9POAL</name>
<feature type="compositionally biased region" description="Basic and acidic residues" evidence="1">
    <location>
        <begin position="1626"/>
        <end position="1639"/>
    </location>
</feature>
<dbReference type="PANTHER" id="PTHR46033:SF80">
    <property type="entry name" value="PROTEIN MAIN-LIKE 2-LIKE"/>
    <property type="match status" value="1"/>
</dbReference>